<dbReference type="InterPro" id="IPR005135">
    <property type="entry name" value="Endo/exonuclease/phosphatase"/>
</dbReference>
<gene>
    <name evidence="3" type="ORF">Hsar01_01664</name>
</gene>
<organism evidence="3 4">
    <name type="scientific">Haloferula sargassicola</name>
    <dbReference type="NCBI Taxonomy" id="490096"/>
    <lineage>
        <taxon>Bacteria</taxon>
        <taxon>Pseudomonadati</taxon>
        <taxon>Verrucomicrobiota</taxon>
        <taxon>Verrucomicrobiia</taxon>
        <taxon>Verrucomicrobiales</taxon>
        <taxon>Verrucomicrobiaceae</taxon>
        <taxon>Haloferula</taxon>
    </lineage>
</organism>
<keyword evidence="4" id="KW-1185">Reference proteome</keyword>
<dbReference type="InterPro" id="IPR036691">
    <property type="entry name" value="Endo/exonu/phosph_ase_sf"/>
</dbReference>
<evidence type="ECO:0000313" key="4">
    <source>
        <dbReference type="Proteomes" id="UP001476282"/>
    </source>
</evidence>
<accession>A0ABP9UM19</accession>
<keyword evidence="1" id="KW-0812">Transmembrane</keyword>
<evidence type="ECO:0000259" key="2">
    <source>
        <dbReference type="Pfam" id="PF03372"/>
    </source>
</evidence>
<keyword evidence="1" id="KW-0472">Membrane</keyword>
<comment type="caution">
    <text evidence="3">The sequence shown here is derived from an EMBL/GenBank/DDBJ whole genome shotgun (WGS) entry which is preliminary data.</text>
</comment>
<evidence type="ECO:0000256" key="1">
    <source>
        <dbReference type="SAM" id="Phobius"/>
    </source>
</evidence>
<keyword evidence="1" id="KW-1133">Transmembrane helix</keyword>
<evidence type="ECO:0000313" key="3">
    <source>
        <dbReference type="EMBL" id="GAA5482442.1"/>
    </source>
</evidence>
<feature type="transmembrane region" description="Helical" evidence="1">
    <location>
        <begin position="37"/>
        <end position="60"/>
    </location>
</feature>
<dbReference type="Pfam" id="PF03372">
    <property type="entry name" value="Exo_endo_phos"/>
    <property type="match status" value="1"/>
</dbReference>
<feature type="transmembrane region" description="Helical" evidence="1">
    <location>
        <begin position="67"/>
        <end position="83"/>
    </location>
</feature>
<dbReference type="RefSeq" id="WP_353566587.1">
    <property type="nucleotide sequence ID" value="NZ_BAABRI010000008.1"/>
</dbReference>
<protein>
    <recommendedName>
        <fullName evidence="2">Endonuclease/exonuclease/phosphatase domain-containing protein</fullName>
    </recommendedName>
</protein>
<reference evidence="3 4" key="1">
    <citation type="submission" date="2024-02" db="EMBL/GenBank/DDBJ databases">
        <title>Haloferula sargassicola NBRC 104335.</title>
        <authorList>
            <person name="Ichikawa N."/>
            <person name="Katano-Makiyama Y."/>
            <person name="Hidaka K."/>
        </authorList>
    </citation>
    <scope>NUCLEOTIDE SEQUENCE [LARGE SCALE GENOMIC DNA]</scope>
    <source>
        <strain evidence="3 4">NBRC 104335</strain>
    </source>
</reference>
<dbReference type="Gene3D" id="3.60.10.10">
    <property type="entry name" value="Endonuclease/exonuclease/phosphatase"/>
    <property type="match status" value="1"/>
</dbReference>
<feature type="domain" description="Endonuclease/exonuclease/phosphatase" evidence="2">
    <location>
        <begin position="133"/>
        <end position="329"/>
    </location>
</feature>
<dbReference type="EMBL" id="BAABRI010000008">
    <property type="protein sequence ID" value="GAA5482442.1"/>
    <property type="molecule type" value="Genomic_DNA"/>
</dbReference>
<feature type="transmembrane region" description="Helical" evidence="1">
    <location>
        <begin position="12"/>
        <end position="31"/>
    </location>
</feature>
<sequence length="339" mass="37797">MTRSTRAPRRFGWLLIGVSLALHFITVFAYYRQPAALAAFTVMPIWVWGGIGLLCSSLAFLGLRAPLSLIVTTIWALTLLLGADEARVIGHFGARTPKPGPPVPYEGVRPIRLLTINTADFRFGDPTADLAVWQPDIVLLQETGGAKVQRIATALFGAKASYYSFASNGIATRWQLGRQVQVKAPRFSNFNFDATVHLPDARTVEIANVHLTSAATDLSLWRPSCWRRHRENRRKRQFEISAALSILEDNCDFPGVQPVILAGDFNAPPTDPIHRLLARDFNDAFVEAGTGWGNTFQRRIPILRIDQIHATRHFKILGCRAVTTRHSDHRFVVADLILE</sequence>
<name>A0ABP9UM19_9BACT</name>
<proteinExistence type="predicted"/>
<dbReference type="Proteomes" id="UP001476282">
    <property type="component" value="Unassembled WGS sequence"/>
</dbReference>
<dbReference type="SUPFAM" id="SSF56219">
    <property type="entry name" value="DNase I-like"/>
    <property type="match status" value="1"/>
</dbReference>